<dbReference type="AlphaFoldDB" id="A0A1T4QRD5"/>
<feature type="transmembrane region" description="Helical" evidence="1">
    <location>
        <begin position="60"/>
        <end position="91"/>
    </location>
</feature>
<feature type="transmembrane region" description="Helical" evidence="1">
    <location>
        <begin position="7"/>
        <end position="26"/>
    </location>
</feature>
<name>A0A1T4QRD5_9BACT</name>
<reference evidence="2 3" key="1">
    <citation type="submission" date="2017-02" db="EMBL/GenBank/DDBJ databases">
        <authorList>
            <person name="Peterson S.W."/>
        </authorList>
    </citation>
    <scope>NUCLEOTIDE SEQUENCE [LARGE SCALE GENOMIC DNA]</scope>
    <source>
        <strain evidence="2 3">ATCC 43854</strain>
    </source>
</reference>
<proteinExistence type="predicted"/>
<feature type="transmembrane region" description="Helical" evidence="1">
    <location>
        <begin position="174"/>
        <end position="191"/>
    </location>
</feature>
<keyword evidence="1" id="KW-0472">Membrane</keyword>
<feature type="transmembrane region" description="Helical" evidence="1">
    <location>
        <begin position="197"/>
        <end position="215"/>
    </location>
</feature>
<feature type="transmembrane region" description="Helical" evidence="1">
    <location>
        <begin position="258"/>
        <end position="278"/>
    </location>
</feature>
<accession>A0A1T4QRD5</accession>
<feature type="transmembrane region" description="Helical" evidence="1">
    <location>
        <begin position="32"/>
        <end position="48"/>
    </location>
</feature>
<organism evidence="2 3">
    <name type="scientific">Fibrobacter intestinalis</name>
    <dbReference type="NCBI Taxonomy" id="28122"/>
    <lineage>
        <taxon>Bacteria</taxon>
        <taxon>Pseudomonadati</taxon>
        <taxon>Fibrobacterota</taxon>
        <taxon>Fibrobacteria</taxon>
        <taxon>Fibrobacterales</taxon>
        <taxon>Fibrobacteraceae</taxon>
        <taxon>Fibrobacter</taxon>
    </lineage>
</organism>
<protein>
    <submittedName>
        <fullName evidence="2">Uncharacterized protein</fullName>
    </submittedName>
</protein>
<keyword evidence="1" id="KW-1133">Transmembrane helix</keyword>
<dbReference type="STRING" id="28122.SAMN02745108_02373"/>
<feature type="transmembrane region" description="Helical" evidence="1">
    <location>
        <begin position="103"/>
        <end position="122"/>
    </location>
</feature>
<keyword evidence="1" id="KW-0812">Transmembrane</keyword>
<sequence length="368" mass="42751">MIKFNNYSPLIFSILICSYGMSTASIASTENFVYNAFLAIIITIYFFLRLARNQIFNKNILVLLFLSLIPLMITSRMNLASLFLMITLVLLKNKIFHSNERRTYLLISLCLLVLVFFANHFFDFNAAYSKEIFNPREEKFIYREALGFTHPNQAMLKALGISLIILLGCTRRNVVRYSVFTLIFIFILYYFTESRTVPFVILITSCFLVLFRKKLDEDVPIFLKKIVSLYPLMFLALTLISMNLSQNVFLNLLFSGRLGFYHTAFASYGLTLFGNPVIEKSSTIVVDSSYLNTLLSKGVLFFFCYALIYKCATNLTIMTYKKAILTTSFFMCAFTETMFFKFDLMFALLLILFYDKRCENYEKNFNLS</sequence>
<gene>
    <name evidence="2" type="ORF">SAMN02745108_02373</name>
</gene>
<evidence type="ECO:0000256" key="1">
    <source>
        <dbReference type="SAM" id="Phobius"/>
    </source>
</evidence>
<dbReference type="Proteomes" id="UP000190449">
    <property type="component" value="Unassembled WGS sequence"/>
</dbReference>
<evidence type="ECO:0000313" key="3">
    <source>
        <dbReference type="Proteomes" id="UP000190449"/>
    </source>
</evidence>
<dbReference type="EMBL" id="FUWU01000052">
    <property type="protein sequence ID" value="SKA06051.1"/>
    <property type="molecule type" value="Genomic_DNA"/>
</dbReference>
<evidence type="ECO:0000313" key="2">
    <source>
        <dbReference type="EMBL" id="SKA06051.1"/>
    </source>
</evidence>
<feature type="transmembrane region" description="Helical" evidence="1">
    <location>
        <begin position="227"/>
        <end position="246"/>
    </location>
</feature>
<feature type="transmembrane region" description="Helical" evidence="1">
    <location>
        <begin position="328"/>
        <end position="354"/>
    </location>
</feature>